<evidence type="ECO:0000256" key="5">
    <source>
        <dbReference type="ARBA" id="ARBA00022927"/>
    </source>
</evidence>
<feature type="compositionally biased region" description="Basic and acidic residues" evidence="10">
    <location>
        <begin position="1"/>
        <end position="20"/>
    </location>
</feature>
<evidence type="ECO:0000256" key="10">
    <source>
        <dbReference type="SAM" id="MobiDB-lite"/>
    </source>
</evidence>
<keyword evidence="3 9" id="KW-1003">Cell membrane</keyword>
<dbReference type="PANTHER" id="PTHR33910:SF1">
    <property type="entry name" value="PROTEIN TRANSLOCASE SUBUNIT SECE"/>
    <property type="match status" value="1"/>
</dbReference>
<evidence type="ECO:0000256" key="2">
    <source>
        <dbReference type="ARBA" id="ARBA00022448"/>
    </source>
</evidence>
<evidence type="ECO:0000256" key="8">
    <source>
        <dbReference type="ARBA" id="ARBA00023136"/>
    </source>
</evidence>
<keyword evidence="4 9" id="KW-0812">Transmembrane</keyword>
<keyword evidence="6 9" id="KW-1133">Transmembrane helix</keyword>
<dbReference type="NCBIfam" id="TIGR00964">
    <property type="entry name" value="secE_bact"/>
    <property type="match status" value="1"/>
</dbReference>
<keyword evidence="8 9" id="KW-0472">Membrane</keyword>
<keyword evidence="12" id="KW-1185">Reference proteome</keyword>
<organism evidence="11 12">
    <name type="scientific">Actinomadura parmotrematis</name>
    <dbReference type="NCBI Taxonomy" id="2864039"/>
    <lineage>
        <taxon>Bacteria</taxon>
        <taxon>Bacillati</taxon>
        <taxon>Actinomycetota</taxon>
        <taxon>Actinomycetes</taxon>
        <taxon>Streptosporangiales</taxon>
        <taxon>Thermomonosporaceae</taxon>
        <taxon>Actinomadura</taxon>
    </lineage>
</organism>
<keyword evidence="2 9" id="KW-0813">Transport</keyword>
<keyword evidence="5 9" id="KW-0653">Protein transport</keyword>
<dbReference type="InterPro" id="IPR038379">
    <property type="entry name" value="SecE_sf"/>
</dbReference>
<name>A0ABS7FYC1_9ACTN</name>
<dbReference type="InterPro" id="IPR001901">
    <property type="entry name" value="Translocase_SecE/Sec61-g"/>
</dbReference>
<evidence type="ECO:0000256" key="9">
    <source>
        <dbReference type="HAMAP-Rule" id="MF_00422"/>
    </source>
</evidence>
<dbReference type="Pfam" id="PF00584">
    <property type="entry name" value="SecE"/>
    <property type="match status" value="1"/>
</dbReference>
<dbReference type="Gene3D" id="1.20.5.1030">
    <property type="entry name" value="Preprotein translocase secy subunit"/>
    <property type="match status" value="1"/>
</dbReference>
<keyword evidence="7 9" id="KW-0811">Translocation</keyword>
<feature type="region of interest" description="Disordered" evidence="10">
    <location>
        <begin position="1"/>
        <end position="24"/>
    </location>
</feature>
<comment type="caution">
    <text evidence="11">The sequence shown here is derived from an EMBL/GenBank/DDBJ whole genome shotgun (WGS) entry which is preliminary data.</text>
</comment>
<evidence type="ECO:0000256" key="6">
    <source>
        <dbReference type="ARBA" id="ARBA00022989"/>
    </source>
</evidence>
<comment type="subunit">
    <text evidence="9">Component of the Sec protein translocase complex. Heterotrimer consisting of SecY, SecE and SecG subunits. The heterotrimers can form oligomers, although 1 heterotrimer is thought to be able to translocate proteins. Interacts with the ribosome. Interacts with SecDF, and other proteins may be involved. Interacts with SecA.</text>
</comment>
<evidence type="ECO:0000313" key="11">
    <source>
        <dbReference type="EMBL" id="MBW8485140.1"/>
    </source>
</evidence>
<comment type="subcellular location">
    <subcellularLocation>
        <location evidence="9">Cell membrane</location>
        <topology evidence="9">Single-pass membrane protein</topology>
    </subcellularLocation>
    <subcellularLocation>
        <location evidence="1">Membrane</location>
    </subcellularLocation>
</comment>
<reference evidence="11 12" key="1">
    <citation type="submission" date="2021-07" db="EMBL/GenBank/DDBJ databases">
        <title>Actinomadura sp. PM05-2 isolated from lichen.</title>
        <authorList>
            <person name="Somphong A."/>
            <person name="Phongsopitanun W."/>
            <person name="Tanasupawat S."/>
            <person name="Peongsungnone V."/>
        </authorList>
    </citation>
    <scope>NUCLEOTIDE SEQUENCE [LARGE SCALE GENOMIC DNA]</scope>
    <source>
        <strain evidence="11 12">PM05-2</strain>
    </source>
</reference>
<evidence type="ECO:0000256" key="1">
    <source>
        <dbReference type="ARBA" id="ARBA00004370"/>
    </source>
</evidence>
<gene>
    <name evidence="9 11" type="primary">secE</name>
    <name evidence="11" type="ORF">K1Y72_22360</name>
</gene>
<comment type="function">
    <text evidence="9">Essential subunit of the Sec protein translocation channel SecYEG. Clamps together the 2 halves of SecY. May contact the channel plug during translocation.</text>
</comment>
<dbReference type="RefSeq" id="WP_220168358.1">
    <property type="nucleotide sequence ID" value="NZ_JAIBOA010000014.1"/>
</dbReference>
<dbReference type="PANTHER" id="PTHR33910">
    <property type="entry name" value="PROTEIN TRANSLOCASE SUBUNIT SECE"/>
    <property type="match status" value="1"/>
</dbReference>
<evidence type="ECO:0000256" key="4">
    <source>
        <dbReference type="ARBA" id="ARBA00022692"/>
    </source>
</evidence>
<protein>
    <recommendedName>
        <fullName evidence="9">Protein translocase subunit SecE</fullName>
    </recommendedName>
</protein>
<evidence type="ECO:0000256" key="7">
    <source>
        <dbReference type="ARBA" id="ARBA00023010"/>
    </source>
</evidence>
<feature type="transmembrane region" description="Helical" evidence="9">
    <location>
        <begin position="48"/>
        <end position="73"/>
    </location>
</feature>
<dbReference type="EMBL" id="JAIBOA010000014">
    <property type="protein sequence ID" value="MBW8485140.1"/>
    <property type="molecule type" value="Genomic_DNA"/>
</dbReference>
<dbReference type="HAMAP" id="MF_00422">
    <property type="entry name" value="SecE"/>
    <property type="match status" value="1"/>
</dbReference>
<accession>A0ABS7FYC1</accession>
<evidence type="ECO:0000256" key="3">
    <source>
        <dbReference type="ARBA" id="ARBA00022475"/>
    </source>
</evidence>
<dbReference type="InterPro" id="IPR005807">
    <property type="entry name" value="SecE_bac"/>
</dbReference>
<sequence>MATETRGEAAAKDEGRDKPASKRTGPALFVRQVVAELRKVIWPTRRELITYTTVSLVFVLVMVALVSGVDWVLQKGVLALFT</sequence>
<comment type="similarity">
    <text evidence="9">Belongs to the SecE/SEC61-gamma family.</text>
</comment>
<evidence type="ECO:0000313" key="12">
    <source>
        <dbReference type="Proteomes" id="UP000774570"/>
    </source>
</evidence>
<proteinExistence type="inferred from homology"/>
<dbReference type="Proteomes" id="UP000774570">
    <property type="component" value="Unassembled WGS sequence"/>
</dbReference>